<dbReference type="EMBL" id="DROK01000093">
    <property type="protein sequence ID" value="HHI96828.1"/>
    <property type="molecule type" value="Genomic_DNA"/>
</dbReference>
<evidence type="ECO:0000256" key="1">
    <source>
        <dbReference type="ARBA" id="ARBA00007734"/>
    </source>
</evidence>
<reference evidence="4" key="1">
    <citation type="journal article" date="2020" name="mSystems">
        <title>Genome- and Community-Level Interaction Insights into Carbon Utilization and Element Cycling Functions of Hydrothermarchaeota in Hydrothermal Sediment.</title>
        <authorList>
            <person name="Zhou Z."/>
            <person name="Liu Y."/>
            <person name="Xu W."/>
            <person name="Pan J."/>
            <person name="Luo Z.H."/>
            <person name="Li M."/>
        </authorList>
    </citation>
    <scope>NUCLEOTIDE SEQUENCE [LARGE SCALE GENOMIC DNA]</scope>
    <source>
        <strain evidence="4">HyVt-533</strain>
    </source>
</reference>
<proteinExistence type="inferred from homology"/>
<dbReference type="Gene3D" id="3.10.350.10">
    <property type="entry name" value="LysM domain"/>
    <property type="match status" value="2"/>
</dbReference>
<evidence type="ECO:0000259" key="3">
    <source>
        <dbReference type="PROSITE" id="PS51782"/>
    </source>
</evidence>
<dbReference type="Proteomes" id="UP000886101">
    <property type="component" value="Unassembled WGS sequence"/>
</dbReference>
<dbReference type="Gene3D" id="1.10.530.10">
    <property type="match status" value="1"/>
</dbReference>
<feature type="signal peptide" evidence="2">
    <location>
        <begin position="1"/>
        <end position="19"/>
    </location>
</feature>
<dbReference type="GO" id="GO:0016020">
    <property type="term" value="C:membrane"/>
    <property type="evidence" value="ECO:0007669"/>
    <property type="project" value="InterPro"/>
</dbReference>
<dbReference type="CDD" id="cd00118">
    <property type="entry name" value="LysM"/>
    <property type="match status" value="2"/>
</dbReference>
<dbReference type="InterPro" id="IPR000189">
    <property type="entry name" value="Transglyc_AS"/>
</dbReference>
<gene>
    <name evidence="4" type="ORF">ENJ96_03155</name>
</gene>
<dbReference type="AlphaFoldDB" id="A0A7V5NZ07"/>
<accession>A0A7V5NZ07</accession>
<sequence>MRGLLVLFLCLCWLAPVLGAPQNTDPFDRDENITEERLQLIEDDIPPSDIPITLNEKVEYFIRYFTTTKREVFARWLARSGRYLPMIKEIFREYGLPEDLAYLAMIESGFNPFAYSRAGACGIWQFIRSTARRYGLKINYWVDERRDPEKATHAAAKYLSELYQEFECWHLASASYNAGEAKLRRAIRRYGTRDFWKLCRYRYLKRETKNYVPKMIAAMIIAKNPEKFGFDVEPYPPLDYEIIEVPGGTDLRAVALASGTDYDLIRLLNAELRRGKTPPTVASYPVKVPFGRGEETLAALRNIRFVYYRQNLRHRVHRGESLYKIASYYGVSVRALKRANHLRGHKLRVGQVLRIPVRTQAVLYVSAKPVSPRGQAMVYQVKPGDSLWKIARKFGVRLYDLKAWNNLRGNLIKPGLKLLIWPEA</sequence>
<dbReference type="PANTHER" id="PTHR33734">
    <property type="entry name" value="LYSM DOMAIN-CONTAINING GPI-ANCHORED PROTEIN 2"/>
    <property type="match status" value="1"/>
</dbReference>
<name>A0A7V5NZ07_9BACT</name>
<dbReference type="SMART" id="SM00257">
    <property type="entry name" value="LysM"/>
    <property type="match status" value="2"/>
</dbReference>
<dbReference type="InterPro" id="IPR023346">
    <property type="entry name" value="Lysozyme-like_dom_sf"/>
</dbReference>
<protein>
    <submittedName>
        <fullName evidence="4">LysM peptidoglycan-binding domain-containing protein</fullName>
    </submittedName>
</protein>
<dbReference type="Pfam" id="PF01476">
    <property type="entry name" value="LysM"/>
    <property type="match status" value="2"/>
</dbReference>
<dbReference type="GO" id="GO:0008932">
    <property type="term" value="F:lytic endotransglycosylase activity"/>
    <property type="evidence" value="ECO:0007669"/>
    <property type="project" value="TreeGrafter"/>
</dbReference>
<feature type="domain" description="LysM" evidence="3">
    <location>
        <begin position="312"/>
        <end position="355"/>
    </location>
</feature>
<dbReference type="CDD" id="cd16894">
    <property type="entry name" value="MltD-like"/>
    <property type="match status" value="1"/>
</dbReference>
<organism evidence="4">
    <name type="scientific">Thermodesulfatator atlanticus</name>
    <dbReference type="NCBI Taxonomy" id="501497"/>
    <lineage>
        <taxon>Bacteria</taxon>
        <taxon>Pseudomonadati</taxon>
        <taxon>Thermodesulfobacteriota</taxon>
        <taxon>Thermodesulfobacteria</taxon>
        <taxon>Thermodesulfobacteriales</taxon>
        <taxon>Thermodesulfatatoraceae</taxon>
        <taxon>Thermodesulfatator</taxon>
    </lineage>
</organism>
<dbReference type="GO" id="GO:0000270">
    <property type="term" value="P:peptidoglycan metabolic process"/>
    <property type="evidence" value="ECO:0007669"/>
    <property type="project" value="InterPro"/>
</dbReference>
<evidence type="ECO:0000256" key="2">
    <source>
        <dbReference type="SAM" id="SignalP"/>
    </source>
</evidence>
<dbReference type="InterPro" id="IPR018392">
    <property type="entry name" value="LysM"/>
</dbReference>
<dbReference type="PANTHER" id="PTHR33734:SF22">
    <property type="entry name" value="MEMBRANE-BOUND LYTIC MUREIN TRANSGLYCOSYLASE D"/>
    <property type="match status" value="1"/>
</dbReference>
<dbReference type="PROSITE" id="PS00922">
    <property type="entry name" value="TRANSGLYCOSYLASE"/>
    <property type="match status" value="1"/>
</dbReference>
<comment type="similarity">
    <text evidence="1">Belongs to the transglycosylase Slt family.</text>
</comment>
<feature type="chain" id="PRO_5031028116" evidence="2">
    <location>
        <begin position="20"/>
        <end position="424"/>
    </location>
</feature>
<dbReference type="InterPro" id="IPR008258">
    <property type="entry name" value="Transglycosylase_SLT_dom_1"/>
</dbReference>
<comment type="caution">
    <text evidence="4">The sequence shown here is derived from an EMBL/GenBank/DDBJ whole genome shotgun (WGS) entry which is preliminary data.</text>
</comment>
<dbReference type="SUPFAM" id="SSF53955">
    <property type="entry name" value="Lysozyme-like"/>
    <property type="match status" value="1"/>
</dbReference>
<dbReference type="InterPro" id="IPR036779">
    <property type="entry name" value="LysM_dom_sf"/>
</dbReference>
<dbReference type="PROSITE" id="PS51782">
    <property type="entry name" value="LYSM"/>
    <property type="match status" value="2"/>
</dbReference>
<keyword evidence="2" id="KW-0732">Signal</keyword>
<evidence type="ECO:0000313" key="4">
    <source>
        <dbReference type="EMBL" id="HHI96828.1"/>
    </source>
</evidence>
<dbReference type="SUPFAM" id="SSF54106">
    <property type="entry name" value="LysM domain"/>
    <property type="match status" value="2"/>
</dbReference>
<dbReference type="Pfam" id="PF01464">
    <property type="entry name" value="SLT"/>
    <property type="match status" value="1"/>
</dbReference>
<feature type="domain" description="LysM" evidence="3">
    <location>
        <begin position="377"/>
        <end position="420"/>
    </location>
</feature>